<dbReference type="GeneID" id="7564649"/>
<dbReference type="PANTHER" id="PTHR11058">
    <property type="entry name" value="NADH-UBIQUINONE OXIDOREDUCTASE CHAIN 3"/>
    <property type="match status" value="1"/>
</dbReference>
<accession>C1IWC5</accession>
<evidence type="ECO:0000313" key="10">
    <source>
        <dbReference type="EMBL" id="ACF54664.1"/>
    </source>
</evidence>
<dbReference type="CTD" id="4537"/>
<reference evidence="12" key="3">
    <citation type="submission" date="2009-03" db="EMBL/GenBank/DDBJ databases">
        <authorList>
            <consortium name="NCBI Genome Project"/>
        </authorList>
    </citation>
    <scope>NUCLEOTIDE SEQUENCE</scope>
</reference>
<dbReference type="RefSeq" id="YP_002650711.1">
    <property type="nucleotide sequence ID" value="NC_012218.1"/>
</dbReference>
<dbReference type="OrthoDB" id="154075at2759"/>
<dbReference type="InterPro" id="IPR038430">
    <property type="entry name" value="NDAH_ubi_oxred_su3_sf"/>
</dbReference>
<feature type="transmembrane region" description="Helical" evidence="9">
    <location>
        <begin position="52"/>
        <end position="75"/>
    </location>
</feature>
<evidence type="ECO:0000313" key="12">
    <source>
        <dbReference type="RefSeq" id="YP_002650711.1"/>
    </source>
</evidence>
<comment type="similarity">
    <text evidence="2 9">Belongs to the complex I subunit 3 family.</text>
</comment>
<reference evidence="10 12" key="1">
    <citation type="submission" date="2008-07" db="EMBL/GenBank/DDBJ databases">
        <authorList>
            <person name="Dermauw W.R."/>
            <person name="Van Leeuwen T."/>
            <person name="Vanholme B."/>
            <person name="Tirry L."/>
        </authorList>
    </citation>
    <scope>NUCLEOTIDE SEQUENCE</scope>
</reference>
<keyword evidence="9" id="KW-0679">Respiratory chain</keyword>
<evidence type="ECO:0000256" key="2">
    <source>
        <dbReference type="ARBA" id="ARBA00008472"/>
    </source>
</evidence>
<reference evidence="10 12" key="2">
    <citation type="journal article" date="2009" name="BMC Genomics">
        <title>The complete mitochondrial genome of the house dust mite Dermatophagoides pteronyssinus (Trouessart): a novel gene arrangement among arthropods.</title>
        <authorList>
            <person name="Dermauw W."/>
            <person name="Van Leeuwen T."/>
            <person name="Vanholme B."/>
            <person name="Tirry L."/>
        </authorList>
    </citation>
    <scope>NUCLEOTIDE SEQUENCE</scope>
</reference>
<name>C1IWC5_DERPT</name>
<keyword evidence="9" id="KW-0249">Electron transport</keyword>
<proteinExistence type="inferred from homology"/>
<evidence type="ECO:0000256" key="7">
    <source>
        <dbReference type="ARBA" id="ARBA00023136"/>
    </source>
</evidence>
<keyword evidence="9" id="KW-1278">Translocase</keyword>
<keyword evidence="4 9" id="KW-0813">Transport</keyword>
<dbReference type="Gene3D" id="1.20.58.1610">
    <property type="entry name" value="NADH:ubiquinone/plastoquinone oxidoreductase, chain 3"/>
    <property type="match status" value="1"/>
</dbReference>
<dbReference type="Pfam" id="PF00507">
    <property type="entry name" value="Oxidored_q4"/>
    <property type="match status" value="1"/>
</dbReference>
<comment type="function">
    <text evidence="9">Core subunit of the mitochondrial membrane respiratory chain NADH dehydrogenase (Complex I) which catalyzes electron transfer from NADH through the respiratory chain, using ubiquinone as an electron acceptor. Essential for the catalytic activity of complex I.</text>
</comment>
<evidence type="ECO:0000256" key="6">
    <source>
        <dbReference type="ARBA" id="ARBA00022989"/>
    </source>
</evidence>
<evidence type="ECO:0000313" key="11">
    <source>
        <dbReference type="Proteomes" id="UP000515146"/>
    </source>
</evidence>
<feature type="transmembrane region" description="Helical" evidence="9">
    <location>
        <begin position="81"/>
        <end position="106"/>
    </location>
</feature>
<keyword evidence="9" id="KW-0830">Ubiquinone</keyword>
<keyword evidence="11" id="KW-1185">Reference proteome</keyword>
<keyword evidence="9" id="KW-0520">NAD</keyword>
<dbReference type="RefSeq" id="YP_002650711.1">
    <property type="nucleotide sequence ID" value="YP_002650711.1"/>
</dbReference>
<dbReference type="PANTHER" id="PTHR11058:SF9">
    <property type="entry name" value="NADH-UBIQUINONE OXIDOREDUCTASE CHAIN 3"/>
    <property type="match status" value="1"/>
</dbReference>
<dbReference type="EC" id="7.1.1.2" evidence="9"/>
<evidence type="ECO:0000256" key="1">
    <source>
        <dbReference type="ARBA" id="ARBA00004370"/>
    </source>
</evidence>
<dbReference type="EMBL" id="EU884425">
    <property type="protein sequence ID" value="ACF54664.1"/>
    <property type="molecule type" value="Genomic_DNA"/>
</dbReference>
<protein>
    <recommendedName>
        <fullName evidence="3 9">NADH-ubiquinone oxidoreductase chain 3</fullName>
        <ecNumber evidence="9">7.1.1.2</ecNumber>
    </recommendedName>
</protein>
<gene>
    <name evidence="10 12" type="primary">ND3</name>
    <name evidence="12" type="ORF">KEG94_p10</name>
</gene>
<dbReference type="AlphaFoldDB" id="C1IWC5"/>
<geneLocation type="mitochondrion" evidence="10 12"/>
<dbReference type="OMA" id="ISPFECG"/>
<comment type="subcellular location">
    <subcellularLocation>
        <location evidence="1">Membrane</location>
    </subcellularLocation>
    <subcellularLocation>
        <location evidence="9">Mitochondrion membrane</location>
        <topology evidence="9">Multi-pass membrane protein</topology>
    </subcellularLocation>
</comment>
<evidence type="ECO:0000256" key="4">
    <source>
        <dbReference type="ARBA" id="ARBA00022448"/>
    </source>
</evidence>
<evidence type="ECO:0000256" key="8">
    <source>
        <dbReference type="ARBA" id="ARBA00049551"/>
    </source>
</evidence>
<dbReference type="Proteomes" id="UP000515146">
    <property type="component" value="Mitochondrion MT"/>
</dbReference>
<organism evidence="10">
    <name type="scientific">Dermatophagoides pteronyssinus</name>
    <name type="common">European house dust mite</name>
    <dbReference type="NCBI Taxonomy" id="6956"/>
    <lineage>
        <taxon>Eukaryota</taxon>
        <taxon>Metazoa</taxon>
        <taxon>Ecdysozoa</taxon>
        <taxon>Arthropoda</taxon>
        <taxon>Chelicerata</taxon>
        <taxon>Arachnida</taxon>
        <taxon>Acari</taxon>
        <taxon>Acariformes</taxon>
        <taxon>Sarcoptiformes</taxon>
        <taxon>Astigmata</taxon>
        <taxon>Psoroptidia</taxon>
        <taxon>Analgoidea</taxon>
        <taxon>Pyroglyphidae</taxon>
        <taxon>Dermatophagoidinae</taxon>
        <taxon>Dermatophagoides</taxon>
    </lineage>
</organism>
<sequence>MLFFVLFMVLVFFLLVVLLSYFFMGSEFYKSSPFECGFQPFMVSGSSFSMPFFVISLMFLLFDVEIIIMSFPPFVSEYFFIYYWFVILLVLLATCYEWLSGILSWVSSF</sequence>
<evidence type="ECO:0000256" key="5">
    <source>
        <dbReference type="ARBA" id="ARBA00022692"/>
    </source>
</evidence>
<dbReference type="GO" id="GO:0030964">
    <property type="term" value="C:NADH dehydrogenase complex"/>
    <property type="evidence" value="ECO:0007669"/>
    <property type="project" value="TreeGrafter"/>
</dbReference>
<dbReference type="KEGG" id="dpte:7564649"/>
<keyword evidence="7 9" id="KW-0472">Membrane</keyword>
<reference evidence="12" key="4">
    <citation type="submission" date="2022-04" db="UniProtKB">
        <authorList>
            <consortium name="RefSeq"/>
        </authorList>
    </citation>
    <scope>IDENTIFICATION</scope>
</reference>
<dbReference type="InterPro" id="IPR000440">
    <property type="entry name" value="NADH_UbQ/plastoQ_OxRdtase_su3"/>
</dbReference>
<keyword evidence="9 10" id="KW-0496">Mitochondrion</keyword>
<dbReference type="GO" id="GO:0008137">
    <property type="term" value="F:NADH dehydrogenase (ubiquinone) activity"/>
    <property type="evidence" value="ECO:0007669"/>
    <property type="project" value="UniProtKB-UniRule"/>
</dbReference>
<keyword evidence="5 9" id="KW-0812">Transmembrane</keyword>
<keyword evidence="6 9" id="KW-1133">Transmembrane helix</keyword>
<comment type="catalytic activity">
    <reaction evidence="8 9">
        <text>a ubiquinone + NADH + 5 H(+)(in) = a ubiquinol + NAD(+) + 4 H(+)(out)</text>
        <dbReference type="Rhea" id="RHEA:29091"/>
        <dbReference type="Rhea" id="RHEA-COMP:9565"/>
        <dbReference type="Rhea" id="RHEA-COMP:9566"/>
        <dbReference type="ChEBI" id="CHEBI:15378"/>
        <dbReference type="ChEBI" id="CHEBI:16389"/>
        <dbReference type="ChEBI" id="CHEBI:17976"/>
        <dbReference type="ChEBI" id="CHEBI:57540"/>
        <dbReference type="ChEBI" id="CHEBI:57945"/>
        <dbReference type="EC" id="7.1.1.2"/>
    </reaction>
</comment>
<evidence type="ECO:0000256" key="9">
    <source>
        <dbReference type="RuleBase" id="RU003640"/>
    </source>
</evidence>
<dbReference type="GO" id="GO:0031966">
    <property type="term" value="C:mitochondrial membrane"/>
    <property type="evidence" value="ECO:0007669"/>
    <property type="project" value="UniProtKB-SubCell"/>
</dbReference>
<feature type="transmembrane region" description="Helical" evidence="9">
    <location>
        <begin position="6"/>
        <end position="24"/>
    </location>
</feature>
<evidence type="ECO:0000256" key="3">
    <source>
        <dbReference type="ARBA" id="ARBA00021007"/>
    </source>
</evidence>